<evidence type="ECO:0000313" key="1">
    <source>
        <dbReference type="EMBL" id="ABC61300.1"/>
    </source>
</evidence>
<reference evidence="1 2" key="1">
    <citation type="journal article" date="2009" name="Res. Microbiol.">
        <title>Genomic and proteomic characterization of a thermophilic Geobacillus bacteriophage GBSV1.</title>
        <authorList>
            <person name="Liu B."/>
            <person name="Zhou F."/>
            <person name="Wu S."/>
            <person name="Xu Y."/>
            <person name="Zhang X."/>
        </authorList>
    </citation>
    <scope>NUCLEOTIDE SEQUENCE [LARGE SCALE GENOMIC DNA]</scope>
</reference>
<dbReference type="RefSeq" id="YP_764500.1">
    <property type="nucleotide sequence ID" value="NC_008376.2"/>
</dbReference>
<dbReference type="EMBL" id="DQ340064">
    <property type="protein sequence ID" value="ABC61300.1"/>
    <property type="molecule type" value="Genomic_DNA"/>
</dbReference>
<dbReference type="KEGG" id="vg:5179292"/>
<sequence length="59" mass="6794">MDKLIVKLLVLHAFIADQRNEYAKMETEDVVEQAFAEGIVAACEFFEEALEEMWNESVV</sequence>
<keyword evidence="2" id="KW-1185">Reference proteome</keyword>
<dbReference type="GeneID" id="5179292"/>
<name>Q0H248_9CAUD</name>
<evidence type="ECO:0000313" key="2">
    <source>
        <dbReference type="Proteomes" id="UP000006664"/>
    </source>
</evidence>
<accession>Q0H248</accession>
<protein>
    <recommendedName>
        <fullName evidence="3">Phage protein</fullName>
    </recommendedName>
</protein>
<dbReference type="Proteomes" id="UP000006664">
    <property type="component" value="Segment"/>
</dbReference>
<proteinExistence type="predicted"/>
<evidence type="ECO:0008006" key="3">
    <source>
        <dbReference type="Google" id="ProtNLM"/>
    </source>
</evidence>
<organism evidence="1 2">
    <name type="scientific">Geobacillus phage GBSV1</name>
    <dbReference type="NCBI Taxonomy" id="365048"/>
    <lineage>
        <taxon>Viruses</taxon>
        <taxon>Duplodnaviria</taxon>
        <taxon>Heunggongvirae</taxon>
        <taxon>Uroviricota</taxon>
        <taxon>Caudoviricetes</taxon>
        <taxon>Svunavirus</taxon>
        <taxon>Svunavirus GBSV1</taxon>
    </lineage>
</organism>